<dbReference type="InterPro" id="IPR027417">
    <property type="entry name" value="P-loop_NTPase"/>
</dbReference>
<dbReference type="GO" id="GO:0005524">
    <property type="term" value="F:ATP binding"/>
    <property type="evidence" value="ECO:0007669"/>
    <property type="project" value="UniProtKB-KW"/>
</dbReference>
<dbReference type="Proteomes" id="UP000217790">
    <property type="component" value="Unassembled WGS sequence"/>
</dbReference>
<dbReference type="EMBL" id="KZ293727">
    <property type="protein sequence ID" value="PBK81615.1"/>
    <property type="molecule type" value="Genomic_DNA"/>
</dbReference>
<dbReference type="InterPro" id="IPR049730">
    <property type="entry name" value="SNF2/RAD54-like_C"/>
</dbReference>
<evidence type="ECO:0000256" key="4">
    <source>
        <dbReference type="SAM" id="MobiDB-lite"/>
    </source>
</evidence>
<feature type="region of interest" description="Disordered" evidence="4">
    <location>
        <begin position="291"/>
        <end position="436"/>
    </location>
</feature>
<evidence type="ECO:0000256" key="1">
    <source>
        <dbReference type="ARBA" id="ARBA00022741"/>
    </source>
</evidence>
<dbReference type="InParanoid" id="A0A2H3CEX8"/>
<protein>
    <recommendedName>
        <fullName evidence="5">Helicase C-terminal domain-containing protein</fullName>
    </recommendedName>
</protein>
<dbReference type="CDD" id="cd18793">
    <property type="entry name" value="SF2_C_SNF"/>
    <property type="match status" value="1"/>
</dbReference>
<feature type="domain" description="Helicase C-terminal" evidence="5">
    <location>
        <begin position="122"/>
        <end position="276"/>
    </location>
</feature>
<feature type="compositionally biased region" description="Basic and acidic residues" evidence="4">
    <location>
        <begin position="412"/>
        <end position="436"/>
    </location>
</feature>
<evidence type="ECO:0000259" key="5">
    <source>
        <dbReference type="PROSITE" id="PS51194"/>
    </source>
</evidence>
<dbReference type="GO" id="GO:0005634">
    <property type="term" value="C:nucleus"/>
    <property type="evidence" value="ECO:0007669"/>
    <property type="project" value="TreeGrafter"/>
</dbReference>
<feature type="compositionally biased region" description="Basic and acidic residues" evidence="4">
    <location>
        <begin position="393"/>
        <end position="403"/>
    </location>
</feature>
<dbReference type="InterPro" id="IPR050628">
    <property type="entry name" value="SNF2_RAD54_helicase_TF"/>
</dbReference>
<evidence type="ECO:0000256" key="3">
    <source>
        <dbReference type="ARBA" id="ARBA00022840"/>
    </source>
</evidence>
<feature type="compositionally biased region" description="Acidic residues" evidence="4">
    <location>
        <begin position="298"/>
        <end position="311"/>
    </location>
</feature>
<dbReference type="GO" id="GO:0008094">
    <property type="term" value="F:ATP-dependent activity, acting on DNA"/>
    <property type="evidence" value="ECO:0007669"/>
    <property type="project" value="TreeGrafter"/>
</dbReference>
<feature type="compositionally biased region" description="Basic and acidic residues" evidence="4">
    <location>
        <begin position="359"/>
        <end position="370"/>
    </location>
</feature>
<dbReference type="Pfam" id="PF00271">
    <property type="entry name" value="Helicase_C"/>
    <property type="match status" value="1"/>
</dbReference>
<dbReference type="PROSITE" id="PS51194">
    <property type="entry name" value="HELICASE_CTER"/>
    <property type="match status" value="1"/>
</dbReference>
<dbReference type="GO" id="GO:0006281">
    <property type="term" value="P:DNA repair"/>
    <property type="evidence" value="ECO:0007669"/>
    <property type="project" value="TreeGrafter"/>
</dbReference>
<dbReference type="InterPro" id="IPR001650">
    <property type="entry name" value="Helicase_C-like"/>
</dbReference>
<dbReference type="SMART" id="SM00490">
    <property type="entry name" value="HELICc"/>
    <property type="match status" value="1"/>
</dbReference>
<name>A0A2H3CEX8_ARMGA</name>
<dbReference type="SUPFAM" id="SSF52540">
    <property type="entry name" value="P-loop containing nucleoside triphosphate hydrolases"/>
    <property type="match status" value="1"/>
</dbReference>
<keyword evidence="7" id="KW-1185">Reference proteome</keyword>
<dbReference type="GO" id="GO:0016787">
    <property type="term" value="F:hydrolase activity"/>
    <property type="evidence" value="ECO:0007669"/>
    <property type="project" value="UniProtKB-KW"/>
</dbReference>
<evidence type="ECO:0000313" key="6">
    <source>
        <dbReference type="EMBL" id="PBK81615.1"/>
    </source>
</evidence>
<dbReference type="PANTHER" id="PTHR45626">
    <property type="entry name" value="TRANSCRIPTION TERMINATION FACTOR 2-RELATED"/>
    <property type="match status" value="1"/>
</dbReference>
<dbReference type="AlphaFoldDB" id="A0A2H3CEX8"/>
<sequence>MLLNELPPYQRFEVSVTLTNDEREEMDQESVRWSQEDNSIDITKAGLCPIQSLQDKVLNTPPKTQKFPPFNTLHDWQTFRGSKLQTAVYICQHLLAGDDKPCPIADPVTNTLAYPVPYPQLPTDQRTYQSKILIFHEFPMMDNLMESVFRLHGIPSLALSGSMKIKQRQQIVYDFLNNDQYCVLFLSKVGMIGLNLMHANRIILYDMTWSEVEESQMIGWAHWLSQRDVVLVYRLIAKDTIDILMAQCSSSKVEHLGKFFEKPNFNRSRNRRTNVTIEAFRLLFNCNIPVNAPPGADGENDEEGDEDSDGDSTEKGKESSAGQPPAKKQRGTGGNAQETKGTNASKGCSGPCKGLKWTGKQDIDSDKAEPYKGGSSGRSIAKGKANQPSASYGRKDDTKDSVHAKKRSRKVRLIDSETDKDKAESSRGAVEREKKH</sequence>
<organism evidence="6 7">
    <name type="scientific">Armillaria gallica</name>
    <name type="common">Bulbous honey fungus</name>
    <name type="synonym">Armillaria bulbosa</name>
    <dbReference type="NCBI Taxonomy" id="47427"/>
    <lineage>
        <taxon>Eukaryota</taxon>
        <taxon>Fungi</taxon>
        <taxon>Dikarya</taxon>
        <taxon>Basidiomycota</taxon>
        <taxon>Agaricomycotina</taxon>
        <taxon>Agaricomycetes</taxon>
        <taxon>Agaricomycetidae</taxon>
        <taxon>Agaricales</taxon>
        <taxon>Marasmiineae</taxon>
        <taxon>Physalacriaceae</taxon>
        <taxon>Armillaria</taxon>
    </lineage>
</organism>
<accession>A0A2H3CEX8</accession>
<dbReference type="STRING" id="47427.A0A2H3CEX8"/>
<proteinExistence type="predicted"/>
<evidence type="ECO:0000256" key="2">
    <source>
        <dbReference type="ARBA" id="ARBA00022801"/>
    </source>
</evidence>
<keyword evidence="1" id="KW-0547">Nucleotide-binding</keyword>
<dbReference type="Gene3D" id="3.40.50.300">
    <property type="entry name" value="P-loop containing nucleotide triphosphate hydrolases"/>
    <property type="match status" value="1"/>
</dbReference>
<keyword evidence="3" id="KW-0067">ATP-binding</keyword>
<evidence type="ECO:0000313" key="7">
    <source>
        <dbReference type="Proteomes" id="UP000217790"/>
    </source>
</evidence>
<dbReference type="OrthoDB" id="3270319at2759"/>
<gene>
    <name evidence="6" type="ORF">ARMGADRAFT_1091104</name>
</gene>
<feature type="compositionally biased region" description="Polar residues" evidence="4">
    <location>
        <begin position="335"/>
        <end position="346"/>
    </location>
</feature>
<reference evidence="7" key="1">
    <citation type="journal article" date="2017" name="Nat. Ecol. Evol.">
        <title>Genome expansion and lineage-specific genetic innovations in the forest pathogenic fungi Armillaria.</title>
        <authorList>
            <person name="Sipos G."/>
            <person name="Prasanna A.N."/>
            <person name="Walter M.C."/>
            <person name="O'Connor E."/>
            <person name="Balint B."/>
            <person name="Krizsan K."/>
            <person name="Kiss B."/>
            <person name="Hess J."/>
            <person name="Varga T."/>
            <person name="Slot J."/>
            <person name="Riley R."/>
            <person name="Boka B."/>
            <person name="Rigling D."/>
            <person name="Barry K."/>
            <person name="Lee J."/>
            <person name="Mihaltcheva S."/>
            <person name="LaButti K."/>
            <person name="Lipzen A."/>
            <person name="Waldron R."/>
            <person name="Moloney N.M."/>
            <person name="Sperisen C."/>
            <person name="Kredics L."/>
            <person name="Vagvoelgyi C."/>
            <person name="Patrignani A."/>
            <person name="Fitzpatrick D."/>
            <person name="Nagy I."/>
            <person name="Doyle S."/>
            <person name="Anderson J.B."/>
            <person name="Grigoriev I.V."/>
            <person name="Gueldener U."/>
            <person name="Muensterkoetter M."/>
            <person name="Nagy L.G."/>
        </authorList>
    </citation>
    <scope>NUCLEOTIDE SEQUENCE [LARGE SCALE GENOMIC DNA]</scope>
    <source>
        <strain evidence="7">Ar21-2</strain>
    </source>
</reference>
<keyword evidence="2" id="KW-0378">Hydrolase</keyword>